<feature type="transmembrane region" description="Helical" evidence="1">
    <location>
        <begin position="109"/>
        <end position="130"/>
    </location>
</feature>
<evidence type="ECO:0000313" key="2">
    <source>
        <dbReference type="EMBL" id="NKI18067.1"/>
    </source>
</evidence>
<keyword evidence="1" id="KW-1133">Transmembrane helix</keyword>
<dbReference type="Pfam" id="PF08570">
    <property type="entry name" value="DUF1761"/>
    <property type="match status" value="1"/>
</dbReference>
<accession>A0ABX1GHW4</accession>
<keyword evidence="1" id="KW-0472">Membrane</keyword>
<feature type="transmembrane region" description="Helical" evidence="1">
    <location>
        <begin position="6"/>
        <end position="26"/>
    </location>
</feature>
<dbReference type="InterPro" id="IPR013879">
    <property type="entry name" value="DUF1761"/>
</dbReference>
<feature type="transmembrane region" description="Helical" evidence="1">
    <location>
        <begin position="79"/>
        <end position="97"/>
    </location>
</feature>
<reference evidence="2 3" key="1">
    <citation type="submission" date="2020-04" db="EMBL/GenBank/DDBJ databases">
        <authorList>
            <person name="Yoon J."/>
        </authorList>
    </citation>
    <scope>NUCLEOTIDE SEQUENCE [LARGE SCALE GENOMIC DNA]</scope>
    <source>
        <strain evidence="2 3">KMU-166</strain>
    </source>
</reference>
<feature type="transmembrane region" description="Helical" evidence="1">
    <location>
        <begin position="53"/>
        <end position="73"/>
    </location>
</feature>
<organism evidence="2 3">
    <name type="scientific">Spongiibacter thalassae</name>
    <dbReference type="NCBI Taxonomy" id="2721624"/>
    <lineage>
        <taxon>Bacteria</taxon>
        <taxon>Pseudomonadati</taxon>
        <taxon>Pseudomonadota</taxon>
        <taxon>Gammaproteobacteria</taxon>
        <taxon>Cellvibrionales</taxon>
        <taxon>Spongiibacteraceae</taxon>
        <taxon>Spongiibacter</taxon>
    </lineage>
</organism>
<keyword evidence="3" id="KW-1185">Reference proteome</keyword>
<evidence type="ECO:0000313" key="3">
    <source>
        <dbReference type="Proteomes" id="UP000765845"/>
    </source>
</evidence>
<sequence length="131" mass="14289">MSIFGVNPIAAIIAFAASSLLGYLWYLPQIMGTAWRTEQGLPPEALKPSPQALMVQMLATLLISWLIGVNVMLLQKGLLPAGTMILLLAMFVVSTWATRLIQGKNNKVALIDSSYAGAMTILNYLIYSIIY</sequence>
<dbReference type="Proteomes" id="UP000765845">
    <property type="component" value="Unassembled WGS sequence"/>
</dbReference>
<evidence type="ECO:0000256" key="1">
    <source>
        <dbReference type="SAM" id="Phobius"/>
    </source>
</evidence>
<gene>
    <name evidence="2" type="ORF">HCU74_11695</name>
</gene>
<dbReference type="EMBL" id="JAAWWK010000004">
    <property type="protein sequence ID" value="NKI18067.1"/>
    <property type="molecule type" value="Genomic_DNA"/>
</dbReference>
<comment type="caution">
    <text evidence="2">The sequence shown here is derived from an EMBL/GenBank/DDBJ whole genome shotgun (WGS) entry which is preliminary data.</text>
</comment>
<proteinExistence type="predicted"/>
<name>A0ABX1GHW4_9GAMM</name>
<keyword evidence="1" id="KW-0812">Transmembrane</keyword>
<protein>
    <submittedName>
        <fullName evidence="2">DUF1761 family protein</fullName>
    </submittedName>
</protein>
<dbReference type="RefSeq" id="WP_168450599.1">
    <property type="nucleotide sequence ID" value="NZ_JAAWWK010000004.1"/>
</dbReference>